<dbReference type="HOGENOM" id="CLU_3241454_0_0_6"/>
<sequence length="43" mass="4437">MYCHLAHQPSIPGDPGPIRTGDLPLGAARAAIIEQATSLAAVR</sequence>
<dbReference type="AlphaFoldDB" id="Q3BUH7"/>
<accession>Q3BUH7</accession>
<reference evidence="2 3" key="1">
    <citation type="journal article" date="2005" name="J. Bacteriol.">
        <title>Insights into genome plasticity and pathogenicity of the plant pathogenic Bacterium Xanthomonas campestris pv. vesicatoria revealed by the complete genome sequence.</title>
        <authorList>
            <person name="Thieme F."/>
            <person name="Koebnik R."/>
            <person name="Bekel T."/>
            <person name="Berger C."/>
            <person name="Boch J."/>
            <person name="Buettner D."/>
            <person name="Caldana C."/>
            <person name="Gaigalat L."/>
            <person name="Goesmann A."/>
            <person name="Kay S."/>
            <person name="Kirchner O."/>
            <person name="Lanz C."/>
            <person name="Linke B."/>
            <person name="McHardy A.C."/>
            <person name="Meyer F."/>
            <person name="Mittenhuber G."/>
            <person name="Nies D.H."/>
            <person name="Niesbach-Kloesgen U."/>
            <person name="Patschkowski T."/>
            <person name="Rueckert C."/>
            <person name="Rupp O."/>
            <person name="Schneicker S."/>
            <person name="Schuster S.C."/>
            <person name="Vorhoelter F.J."/>
            <person name="Weber E."/>
            <person name="Puehler A."/>
            <person name="Bonas U."/>
            <person name="Bartels D."/>
            <person name="Kaiser O."/>
        </authorList>
    </citation>
    <scope>NUCLEOTIDE SEQUENCE [LARGE SCALE GENOMIC DNA]</scope>
    <source>
        <strain evidence="2 3">85-10</strain>
    </source>
</reference>
<gene>
    <name evidence="2" type="ordered locus">XCV1855</name>
</gene>
<evidence type="ECO:0000256" key="1">
    <source>
        <dbReference type="SAM" id="MobiDB-lite"/>
    </source>
</evidence>
<feature type="region of interest" description="Disordered" evidence="1">
    <location>
        <begin position="1"/>
        <end position="20"/>
    </location>
</feature>
<organism evidence="3">
    <name type="scientific">Xanthomonas euvesicatoria pv. vesicatoria (strain 85-10)</name>
    <name type="common">Xanthomonas campestris pv. vesicatoria</name>
    <dbReference type="NCBI Taxonomy" id="316273"/>
    <lineage>
        <taxon>Bacteria</taxon>
        <taxon>Pseudomonadati</taxon>
        <taxon>Pseudomonadota</taxon>
        <taxon>Gammaproteobacteria</taxon>
        <taxon>Lysobacterales</taxon>
        <taxon>Lysobacteraceae</taxon>
        <taxon>Xanthomonas</taxon>
    </lineage>
</organism>
<evidence type="ECO:0000313" key="3">
    <source>
        <dbReference type="Proteomes" id="UP000007069"/>
    </source>
</evidence>
<proteinExistence type="predicted"/>
<name>Q3BUH7_XANE5</name>
<dbReference type="EMBL" id="AM039952">
    <property type="protein sequence ID" value="CAJ23532.1"/>
    <property type="molecule type" value="Genomic_DNA"/>
</dbReference>
<dbReference type="Proteomes" id="UP000007069">
    <property type="component" value="Chromosome"/>
</dbReference>
<protein>
    <submittedName>
        <fullName evidence="2">Uncharacterized protein</fullName>
    </submittedName>
</protein>
<evidence type="ECO:0000313" key="2">
    <source>
        <dbReference type="EMBL" id="CAJ23532.1"/>
    </source>
</evidence>
<dbReference type="KEGG" id="xcv:XCV1855"/>